<dbReference type="InterPro" id="IPR005495">
    <property type="entry name" value="LptG/LptF_permease"/>
</dbReference>
<proteinExistence type="predicted"/>
<dbReference type="Pfam" id="PF03739">
    <property type="entry name" value="LptF_LptG"/>
    <property type="match status" value="1"/>
</dbReference>
<evidence type="ECO:0000256" key="4">
    <source>
        <dbReference type="ARBA" id="ARBA00022989"/>
    </source>
</evidence>
<comment type="caution">
    <text evidence="7">The sequence shown here is derived from an EMBL/GenBank/DDBJ whole genome shotgun (WGS) entry which is preliminary data.</text>
</comment>
<keyword evidence="4 6" id="KW-1133">Transmembrane helix</keyword>
<comment type="subcellular location">
    <subcellularLocation>
        <location evidence="1">Cell membrane</location>
        <topology evidence="1">Multi-pass membrane protein</topology>
    </subcellularLocation>
</comment>
<dbReference type="EMBL" id="JAAEJV010000025">
    <property type="protein sequence ID" value="MBF5059516.1"/>
    <property type="molecule type" value="Genomic_DNA"/>
</dbReference>
<feature type="transmembrane region" description="Helical" evidence="6">
    <location>
        <begin position="299"/>
        <end position="323"/>
    </location>
</feature>
<feature type="transmembrane region" description="Helical" evidence="6">
    <location>
        <begin position="329"/>
        <end position="350"/>
    </location>
</feature>
<feature type="transmembrane region" description="Helical" evidence="6">
    <location>
        <begin position="268"/>
        <end position="290"/>
    </location>
</feature>
<evidence type="ECO:0000256" key="1">
    <source>
        <dbReference type="ARBA" id="ARBA00004651"/>
    </source>
</evidence>
<evidence type="ECO:0000256" key="2">
    <source>
        <dbReference type="ARBA" id="ARBA00022475"/>
    </source>
</evidence>
<dbReference type="RefSeq" id="WP_194847818.1">
    <property type="nucleotide sequence ID" value="NZ_JAAEJV010000025.1"/>
</dbReference>
<keyword evidence="2" id="KW-1003">Cell membrane</keyword>
<reference evidence="7 8" key="1">
    <citation type="submission" date="2020-01" db="EMBL/GenBank/DDBJ databases">
        <title>Draft genome sequence of Cand. Neptunochlamydia vexilliferae K9.</title>
        <authorList>
            <person name="Schulz F."/>
            <person name="Koestlbacher S."/>
            <person name="Wascher F."/>
            <person name="Pizzetti I."/>
            <person name="Horn M."/>
        </authorList>
    </citation>
    <scope>NUCLEOTIDE SEQUENCE [LARGE SCALE GENOMIC DNA]</scope>
    <source>
        <strain evidence="7 8">K9</strain>
    </source>
</reference>
<protein>
    <recommendedName>
        <fullName evidence="9">Permease, YjgP/YjgQ family</fullName>
    </recommendedName>
</protein>
<evidence type="ECO:0008006" key="9">
    <source>
        <dbReference type="Google" id="ProtNLM"/>
    </source>
</evidence>
<evidence type="ECO:0000256" key="5">
    <source>
        <dbReference type="ARBA" id="ARBA00023136"/>
    </source>
</evidence>
<dbReference type="PANTHER" id="PTHR33529">
    <property type="entry name" value="SLR0882 PROTEIN-RELATED"/>
    <property type="match status" value="1"/>
</dbReference>
<evidence type="ECO:0000256" key="6">
    <source>
        <dbReference type="SAM" id="Phobius"/>
    </source>
</evidence>
<dbReference type="Proteomes" id="UP001194714">
    <property type="component" value="Unassembled WGS sequence"/>
</dbReference>
<keyword evidence="8" id="KW-1185">Reference proteome</keyword>
<gene>
    <name evidence="7" type="ORF">NEPTK9_001030</name>
</gene>
<keyword evidence="5 6" id="KW-0472">Membrane</keyword>
<name>A0ABS0AZF6_9BACT</name>
<organism evidence="7 8">
    <name type="scientific">Candidatus Neptunichlamydia vexilliferae</name>
    <dbReference type="NCBI Taxonomy" id="1651774"/>
    <lineage>
        <taxon>Bacteria</taxon>
        <taxon>Pseudomonadati</taxon>
        <taxon>Chlamydiota</taxon>
        <taxon>Chlamydiia</taxon>
        <taxon>Parachlamydiales</taxon>
        <taxon>Simkaniaceae</taxon>
        <taxon>Candidatus Neptunichlamydia</taxon>
    </lineage>
</organism>
<evidence type="ECO:0000313" key="8">
    <source>
        <dbReference type="Proteomes" id="UP001194714"/>
    </source>
</evidence>
<evidence type="ECO:0000256" key="3">
    <source>
        <dbReference type="ARBA" id="ARBA00022692"/>
    </source>
</evidence>
<dbReference type="PANTHER" id="PTHR33529:SF6">
    <property type="entry name" value="YJGP_YJGQ FAMILY PERMEASE"/>
    <property type="match status" value="1"/>
</dbReference>
<evidence type="ECO:0000313" key="7">
    <source>
        <dbReference type="EMBL" id="MBF5059516.1"/>
    </source>
</evidence>
<accession>A0ABS0AZF6</accession>
<sequence>MIWQRYFLREILKVFFLFLFSFFALYVLVDYSMHMQEILKSDTIKWKGLGVYYGMLFSRRCDLLLPLALLISSVKVLTTLNRRNELLALQTAGVALHKLTRPFFFVGLLCVGLSYLNFEFVAPKSFSYISQFEKKYLKKKSKRKEKKEKIHILPLEDGSRLLYQYYDPVKKEFFDLFWIASQDKVYYMKTLSSRGEGTFVDLMERKEKGMEKTASYLSHTFKNLHLNFDLENYFEQGMDNRSITELIQIGTSQAPLFEDKRPIALTHLYFKIVMPWLPVLVLLGAAPFCVPSVRNLPTFLIFALTIFGYITFFTIMDGCMVLGETGALSPFWAIFPLPILFSFIFGGRFLKMCLNL</sequence>
<keyword evidence="3 6" id="KW-0812">Transmembrane</keyword>
<feature type="transmembrane region" description="Helical" evidence="6">
    <location>
        <begin position="12"/>
        <end position="29"/>
    </location>
</feature>